<evidence type="ECO:0000256" key="5">
    <source>
        <dbReference type="ARBA" id="ARBA00022801"/>
    </source>
</evidence>
<feature type="transmembrane region" description="Helical" evidence="8">
    <location>
        <begin position="83"/>
        <end position="100"/>
    </location>
</feature>
<dbReference type="RefSeq" id="WP_089285476.1">
    <property type="nucleotide sequence ID" value="NZ_FZOJ01000055.1"/>
</dbReference>
<name>A0A239KWV3_9FIRM</name>
<dbReference type="GO" id="GO:0009372">
    <property type="term" value="P:quorum sensing"/>
    <property type="evidence" value="ECO:0007669"/>
    <property type="project" value="UniProtKB-KW"/>
</dbReference>
<dbReference type="SMART" id="SM00793">
    <property type="entry name" value="AgrB"/>
    <property type="match status" value="1"/>
</dbReference>
<evidence type="ECO:0000256" key="6">
    <source>
        <dbReference type="ARBA" id="ARBA00022989"/>
    </source>
</evidence>
<feature type="transmembrane region" description="Helical" evidence="8">
    <location>
        <begin position="53"/>
        <end position="71"/>
    </location>
</feature>
<evidence type="ECO:0000256" key="3">
    <source>
        <dbReference type="ARBA" id="ARBA00022670"/>
    </source>
</evidence>
<keyword evidence="3" id="KW-0645">Protease</keyword>
<organism evidence="9 10">
    <name type="scientific">Anaerovirgula multivorans</name>
    <dbReference type="NCBI Taxonomy" id="312168"/>
    <lineage>
        <taxon>Bacteria</taxon>
        <taxon>Bacillati</taxon>
        <taxon>Bacillota</taxon>
        <taxon>Clostridia</taxon>
        <taxon>Peptostreptococcales</taxon>
        <taxon>Natronincolaceae</taxon>
        <taxon>Anaerovirgula</taxon>
    </lineage>
</organism>
<evidence type="ECO:0000256" key="1">
    <source>
        <dbReference type="ARBA" id="ARBA00022475"/>
    </source>
</evidence>
<dbReference type="GO" id="GO:0008233">
    <property type="term" value="F:peptidase activity"/>
    <property type="evidence" value="ECO:0007669"/>
    <property type="project" value="UniProtKB-KW"/>
</dbReference>
<feature type="transmembrane region" description="Helical" evidence="8">
    <location>
        <begin position="26"/>
        <end position="47"/>
    </location>
</feature>
<dbReference type="GO" id="GO:0006508">
    <property type="term" value="P:proteolysis"/>
    <property type="evidence" value="ECO:0007669"/>
    <property type="project" value="UniProtKB-KW"/>
</dbReference>
<dbReference type="Proteomes" id="UP000198304">
    <property type="component" value="Unassembled WGS sequence"/>
</dbReference>
<keyword evidence="1" id="KW-1003">Cell membrane</keyword>
<evidence type="ECO:0000256" key="2">
    <source>
        <dbReference type="ARBA" id="ARBA00022654"/>
    </source>
</evidence>
<proteinExistence type="predicted"/>
<keyword evidence="2" id="KW-0673">Quorum sensing</keyword>
<keyword evidence="4 8" id="KW-0812">Transmembrane</keyword>
<feature type="transmembrane region" description="Helical" evidence="8">
    <location>
        <begin position="106"/>
        <end position="126"/>
    </location>
</feature>
<keyword evidence="6 8" id="KW-1133">Transmembrane helix</keyword>
<dbReference type="AlphaFoldDB" id="A0A239KWV3"/>
<protein>
    <submittedName>
        <fullName evidence="9">Accessory gene regulator B</fullName>
    </submittedName>
</protein>
<sequence>MIRKLSNNISSYLCNELSYDNEKREILSYGLQIFLGTSFKIITILILSYFLKTFASTLVVCISFVFFRRIIGGSHYDTYNKCYTVSVSLTLLLGIIGEVVTVPYRVLYVLIIFTYLISVLITIVWVPMGTQKKTINNRKTRLKIKYKTIFFLTVWIVFLIGYERLFLSLISFSSLLGITLAFFLATPLGSKFIRIIVWN</sequence>
<evidence type="ECO:0000313" key="9">
    <source>
        <dbReference type="EMBL" id="SNT21989.1"/>
    </source>
</evidence>
<dbReference type="InterPro" id="IPR006741">
    <property type="entry name" value="AgrB"/>
</dbReference>
<keyword evidence="5" id="KW-0378">Hydrolase</keyword>
<dbReference type="Pfam" id="PF04647">
    <property type="entry name" value="AgrB"/>
    <property type="match status" value="1"/>
</dbReference>
<evidence type="ECO:0000256" key="8">
    <source>
        <dbReference type="SAM" id="Phobius"/>
    </source>
</evidence>
<feature type="transmembrane region" description="Helical" evidence="8">
    <location>
        <begin position="168"/>
        <end position="189"/>
    </location>
</feature>
<gene>
    <name evidence="9" type="ORF">SAMN05446037_10559</name>
</gene>
<evidence type="ECO:0000313" key="10">
    <source>
        <dbReference type="Proteomes" id="UP000198304"/>
    </source>
</evidence>
<reference evidence="9 10" key="1">
    <citation type="submission" date="2017-06" db="EMBL/GenBank/DDBJ databases">
        <authorList>
            <person name="Kim H.J."/>
            <person name="Triplett B.A."/>
        </authorList>
    </citation>
    <scope>NUCLEOTIDE SEQUENCE [LARGE SCALE GENOMIC DNA]</scope>
    <source>
        <strain evidence="9 10">SCA</strain>
    </source>
</reference>
<keyword evidence="10" id="KW-1185">Reference proteome</keyword>
<dbReference type="EMBL" id="FZOJ01000055">
    <property type="protein sequence ID" value="SNT21989.1"/>
    <property type="molecule type" value="Genomic_DNA"/>
</dbReference>
<accession>A0A239KWV3</accession>
<evidence type="ECO:0000256" key="4">
    <source>
        <dbReference type="ARBA" id="ARBA00022692"/>
    </source>
</evidence>
<evidence type="ECO:0000256" key="7">
    <source>
        <dbReference type="ARBA" id="ARBA00023136"/>
    </source>
</evidence>
<feature type="transmembrane region" description="Helical" evidence="8">
    <location>
        <begin position="146"/>
        <end position="162"/>
    </location>
</feature>
<dbReference type="GO" id="GO:0016020">
    <property type="term" value="C:membrane"/>
    <property type="evidence" value="ECO:0007669"/>
    <property type="project" value="InterPro"/>
</dbReference>
<keyword evidence="7 8" id="KW-0472">Membrane</keyword>
<dbReference type="OrthoDB" id="2854767at2"/>